<dbReference type="InterPro" id="IPR011650">
    <property type="entry name" value="Peptidase_M20_dimer"/>
</dbReference>
<dbReference type="InterPro" id="IPR002933">
    <property type="entry name" value="Peptidase_M20"/>
</dbReference>
<dbReference type="FunFam" id="3.30.70.360:FF:000001">
    <property type="entry name" value="N-acetyldiaminopimelate deacetylase"/>
    <property type="match status" value="1"/>
</dbReference>
<dbReference type="Pfam" id="PF07687">
    <property type="entry name" value="M20_dimer"/>
    <property type="match status" value="1"/>
</dbReference>
<dbReference type="PANTHER" id="PTHR11014:SF63">
    <property type="entry name" value="METALLOPEPTIDASE, PUTATIVE (AFU_ORTHOLOGUE AFUA_6G09600)-RELATED"/>
    <property type="match status" value="1"/>
</dbReference>
<dbReference type="PIRSF" id="PIRSF005962">
    <property type="entry name" value="Pept_M20D_amidohydro"/>
    <property type="match status" value="1"/>
</dbReference>
<comment type="similarity">
    <text evidence="1">Belongs to the peptidase M20 family.</text>
</comment>
<dbReference type="CDD" id="cd05664">
    <property type="entry name" value="M20_Acy1-like"/>
    <property type="match status" value="1"/>
</dbReference>
<dbReference type="SUPFAM" id="SSF53187">
    <property type="entry name" value="Zn-dependent exopeptidases"/>
    <property type="match status" value="1"/>
</dbReference>
<keyword evidence="4" id="KW-0479">Metal-binding</keyword>
<dbReference type="InterPro" id="IPR036264">
    <property type="entry name" value="Bact_exopeptidase_dim_dom"/>
</dbReference>
<sequence>MSSSQEFFQTVMEKHRPNLQQYEDIYRHLHSSPELSGQEEQTAALAASHLTKLGYKVHAHIGGHGVAGVLHNGPGPTILLRADMDALPVEEKTNLSYASKKVTTDKDGVKKPLMHACGHDFHTTSLMAAAQVLYSVRENWSGTLICLFQPSEEYLNGAKAMIDDGLYNKIPKPDLVLAQHVLRMREGTVSIRSGPLLTAADSFDVRVFGRGGHGSAPHTCIDPIIIGSSIVTRLQGIVSREVAPGQLAVVTVGSIQAGHTANIIPDYLDLKINIRTYNPSIRDIVIKAITRIIETECKASGATEKPSIKCVVSSPATINDDQTVKTLRSSFGSYFQDRLVETEPATASEDFSLLATAVGAPYVMWTYGGMDGKTWDEAVETNTVNQLPGNHSPFFAPVIQPTLQTGVDAMTVGALTFLGQKQRTNKL</sequence>
<evidence type="ECO:0000256" key="2">
    <source>
        <dbReference type="ARBA" id="ARBA00006247"/>
    </source>
</evidence>
<evidence type="ECO:0000256" key="3">
    <source>
        <dbReference type="ARBA" id="ARBA00022801"/>
    </source>
</evidence>
<organism evidence="6 7">
    <name type="scientific">Aspergillus wentii DTO 134E9</name>
    <dbReference type="NCBI Taxonomy" id="1073089"/>
    <lineage>
        <taxon>Eukaryota</taxon>
        <taxon>Fungi</taxon>
        <taxon>Dikarya</taxon>
        <taxon>Ascomycota</taxon>
        <taxon>Pezizomycotina</taxon>
        <taxon>Eurotiomycetes</taxon>
        <taxon>Eurotiomycetidae</taxon>
        <taxon>Eurotiales</taxon>
        <taxon>Aspergillaceae</taxon>
        <taxon>Aspergillus</taxon>
        <taxon>Aspergillus subgen. Cremei</taxon>
    </lineage>
</organism>
<feature type="binding site" evidence="4">
    <location>
        <position position="180"/>
    </location>
    <ligand>
        <name>Mn(2+)</name>
        <dbReference type="ChEBI" id="CHEBI:29035"/>
        <label>2</label>
    </ligand>
</feature>
<name>A0A1L9R5S6_ASPWE</name>
<dbReference type="PANTHER" id="PTHR11014">
    <property type="entry name" value="PEPTIDASE M20 FAMILY MEMBER"/>
    <property type="match status" value="1"/>
</dbReference>
<feature type="binding site" evidence="4">
    <location>
        <position position="117"/>
    </location>
    <ligand>
        <name>Mn(2+)</name>
        <dbReference type="ChEBI" id="CHEBI:29035"/>
        <label>2</label>
    </ligand>
</feature>
<evidence type="ECO:0000256" key="1">
    <source>
        <dbReference type="ARBA" id="ARBA00006153"/>
    </source>
</evidence>
<feature type="domain" description="Peptidase M20 dimerisation" evidence="5">
    <location>
        <begin position="202"/>
        <end position="298"/>
    </location>
</feature>
<dbReference type="NCBIfam" id="TIGR01891">
    <property type="entry name" value="amidohydrolases"/>
    <property type="match status" value="1"/>
</dbReference>
<evidence type="ECO:0000313" key="6">
    <source>
        <dbReference type="EMBL" id="OJJ30271.1"/>
    </source>
</evidence>
<keyword evidence="7" id="KW-1185">Reference proteome</keyword>
<dbReference type="SUPFAM" id="SSF55031">
    <property type="entry name" value="Bacterial exopeptidase dimerisation domain"/>
    <property type="match status" value="1"/>
</dbReference>
<dbReference type="Pfam" id="PF01546">
    <property type="entry name" value="Peptidase_M20"/>
    <property type="match status" value="1"/>
</dbReference>
<dbReference type="Gene3D" id="3.40.630.10">
    <property type="entry name" value="Zn peptidases"/>
    <property type="match status" value="1"/>
</dbReference>
<keyword evidence="3" id="KW-0378">Hydrolase</keyword>
<reference evidence="7" key="1">
    <citation type="journal article" date="2017" name="Genome Biol.">
        <title>Comparative genomics reveals high biological diversity and specific adaptations in the industrially and medically important fungal genus Aspergillus.</title>
        <authorList>
            <person name="de Vries R.P."/>
            <person name="Riley R."/>
            <person name="Wiebenga A."/>
            <person name="Aguilar-Osorio G."/>
            <person name="Amillis S."/>
            <person name="Uchima C.A."/>
            <person name="Anderluh G."/>
            <person name="Asadollahi M."/>
            <person name="Askin M."/>
            <person name="Barry K."/>
            <person name="Battaglia E."/>
            <person name="Bayram O."/>
            <person name="Benocci T."/>
            <person name="Braus-Stromeyer S.A."/>
            <person name="Caldana C."/>
            <person name="Canovas D."/>
            <person name="Cerqueira G.C."/>
            <person name="Chen F."/>
            <person name="Chen W."/>
            <person name="Choi C."/>
            <person name="Clum A."/>
            <person name="Dos Santos R.A."/>
            <person name="Damasio A.R."/>
            <person name="Diallinas G."/>
            <person name="Emri T."/>
            <person name="Fekete E."/>
            <person name="Flipphi M."/>
            <person name="Freyberg S."/>
            <person name="Gallo A."/>
            <person name="Gournas C."/>
            <person name="Habgood R."/>
            <person name="Hainaut M."/>
            <person name="Harispe M.L."/>
            <person name="Henrissat B."/>
            <person name="Hilden K.S."/>
            <person name="Hope R."/>
            <person name="Hossain A."/>
            <person name="Karabika E."/>
            <person name="Karaffa L."/>
            <person name="Karanyi Z."/>
            <person name="Krasevec N."/>
            <person name="Kuo A."/>
            <person name="Kusch H."/>
            <person name="LaButti K."/>
            <person name="Lagendijk E.L."/>
            <person name="Lapidus A."/>
            <person name="Levasseur A."/>
            <person name="Lindquist E."/>
            <person name="Lipzen A."/>
            <person name="Logrieco A.F."/>
            <person name="MacCabe A."/>
            <person name="Maekelae M.R."/>
            <person name="Malavazi I."/>
            <person name="Melin P."/>
            <person name="Meyer V."/>
            <person name="Mielnichuk N."/>
            <person name="Miskei M."/>
            <person name="Molnar A.P."/>
            <person name="Mule G."/>
            <person name="Ngan C.Y."/>
            <person name="Orejas M."/>
            <person name="Orosz E."/>
            <person name="Ouedraogo J.P."/>
            <person name="Overkamp K.M."/>
            <person name="Park H.-S."/>
            <person name="Perrone G."/>
            <person name="Piumi F."/>
            <person name="Punt P.J."/>
            <person name="Ram A.F."/>
            <person name="Ramon A."/>
            <person name="Rauscher S."/>
            <person name="Record E."/>
            <person name="Riano-Pachon D.M."/>
            <person name="Robert V."/>
            <person name="Roehrig J."/>
            <person name="Ruller R."/>
            <person name="Salamov A."/>
            <person name="Salih N.S."/>
            <person name="Samson R.A."/>
            <person name="Sandor E."/>
            <person name="Sanguinetti M."/>
            <person name="Schuetze T."/>
            <person name="Sepcic K."/>
            <person name="Shelest E."/>
            <person name="Sherlock G."/>
            <person name="Sophianopoulou V."/>
            <person name="Squina F.M."/>
            <person name="Sun H."/>
            <person name="Susca A."/>
            <person name="Todd R.B."/>
            <person name="Tsang A."/>
            <person name="Unkles S.E."/>
            <person name="van de Wiele N."/>
            <person name="van Rossen-Uffink D."/>
            <person name="Oliveira J.V."/>
            <person name="Vesth T.C."/>
            <person name="Visser J."/>
            <person name="Yu J.-H."/>
            <person name="Zhou M."/>
            <person name="Andersen M.R."/>
            <person name="Archer D.B."/>
            <person name="Baker S.E."/>
            <person name="Benoit I."/>
            <person name="Brakhage A.A."/>
            <person name="Braus G.H."/>
            <person name="Fischer R."/>
            <person name="Frisvad J.C."/>
            <person name="Goldman G.H."/>
            <person name="Houbraken J."/>
            <person name="Oakley B."/>
            <person name="Pocsi I."/>
            <person name="Scazzocchio C."/>
            <person name="Seiboth B."/>
            <person name="vanKuyk P.A."/>
            <person name="Wortman J."/>
            <person name="Dyer P.S."/>
            <person name="Grigoriev I.V."/>
        </authorList>
    </citation>
    <scope>NUCLEOTIDE SEQUENCE [LARGE SCALE GENOMIC DNA]</scope>
    <source>
        <strain evidence="7">DTO 134E9</strain>
    </source>
</reference>
<keyword evidence="4" id="KW-0464">Manganese</keyword>
<dbReference type="GO" id="GO:0046872">
    <property type="term" value="F:metal ion binding"/>
    <property type="evidence" value="ECO:0007669"/>
    <property type="project" value="UniProtKB-KW"/>
</dbReference>
<dbReference type="AlphaFoldDB" id="A0A1L9R5S6"/>
<protein>
    <recommendedName>
        <fullName evidence="5">Peptidase M20 dimerisation domain-containing protein</fullName>
    </recommendedName>
</protein>
<dbReference type="VEuPathDB" id="FungiDB:ASPWEDRAFT_32466"/>
<feature type="binding site" evidence="4">
    <location>
        <position position="119"/>
    </location>
    <ligand>
        <name>Mn(2+)</name>
        <dbReference type="ChEBI" id="CHEBI:29035"/>
        <label>2</label>
    </ligand>
</feature>
<evidence type="ECO:0000259" key="5">
    <source>
        <dbReference type="Pfam" id="PF07687"/>
    </source>
</evidence>
<dbReference type="GO" id="GO:0016787">
    <property type="term" value="F:hydrolase activity"/>
    <property type="evidence" value="ECO:0007669"/>
    <property type="project" value="UniProtKB-KW"/>
</dbReference>
<dbReference type="GeneID" id="63749517"/>
<comment type="cofactor">
    <cofactor evidence="4">
        <name>Mn(2+)</name>
        <dbReference type="ChEBI" id="CHEBI:29035"/>
    </cofactor>
    <text evidence="4">The Mn(2+) ion enhances activity.</text>
</comment>
<dbReference type="OrthoDB" id="6119954at2759"/>
<dbReference type="InterPro" id="IPR017439">
    <property type="entry name" value="Amidohydrolase"/>
</dbReference>
<gene>
    <name evidence="6" type="ORF">ASPWEDRAFT_32466</name>
</gene>
<dbReference type="Gene3D" id="3.30.70.360">
    <property type="match status" value="1"/>
</dbReference>
<comment type="similarity">
    <text evidence="2">Belongs to the peptidase M20A family.</text>
</comment>
<dbReference type="RefSeq" id="XP_040683948.1">
    <property type="nucleotide sequence ID" value="XM_040833669.1"/>
</dbReference>
<dbReference type="EMBL" id="KV878217">
    <property type="protein sequence ID" value="OJJ30271.1"/>
    <property type="molecule type" value="Genomic_DNA"/>
</dbReference>
<dbReference type="Proteomes" id="UP000184383">
    <property type="component" value="Unassembled WGS sequence"/>
</dbReference>
<accession>A0A1L9R5S6</accession>
<dbReference type="STRING" id="1073089.A0A1L9R5S6"/>
<evidence type="ECO:0000256" key="4">
    <source>
        <dbReference type="PIRSR" id="PIRSR005962-1"/>
    </source>
</evidence>
<feature type="binding site" evidence="4">
    <location>
        <position position="153"/>
    </location>
    <ligand>
        <name>Mn(2+)</name>
        <dbReference type="ChEBI" id="CHEBI:29035"/>
        <label>2</label>
    </ligand>
</feature>
<proteinExistence type="inferred from homology"/>
<evidence type="ECO:0000313" key="7">
    <source>
        <dbReference type="Proteomes" id="UP000184383"/>
    </source>
</evidence>